<dbReference type="Proteomes" id="UP000219994">
    <property type="component" value="Unassembled WGS sequence"/>
</dbReference>
<evidence type="ECO:0000313" key="2">
    <source>
        <dbReference type="Proteomes" id="UP000219994"/>
    </source>
</evidence>
<dbReference type="EMBL" id="NAEP01000030">
    <property type="protein sequence ID" value="PDQ35615.1"/>
    <property type="molecule type" value="Genomic_DNA"/>
</dbReference>
<gene>
    <name evidence="1" type="ORF">B5766_05025</name>
</gene>
<comment type="caution">
    <text evidence="1">The sequence shown here is derived from an EMBL/GenBank/DDBJ whole genome shotgun (WGS) entry which is preliminary data.</text>
</comment>
<dbReference type="AlphaFoldDB" id="A0A2A6FRV1"/>
<evidence type="ECO:0000313" key="1">
    <source>
        <dbReference type="EMBL" id="PDQ35615.1"/>
    </source>
</evidence>
<protein>
    <submittedName>
        <fullName evidence="1">Uncharacterized protein</fullName>
    </submittedName>
</protein>
<name>A0A2A6FRV1_9MICO</name>
<accession>A0A2A6FRV1</accession>
<sequence>MLVDQVLATDLQAARLLEIFALNEVRKRTGLRVDTRYCKWHLYPEADRAQSVEHQSYALNRGYWDDFWMRKRTRANHDPPQIADALPRRGYFEVTLDGFHGF</sequence>
<reference evidence="2" key="1">
    <citation type="submission" date="2017-03" db="EMBL/GenBank/DDBJ databases">
        <authorList>
            <person name="Lund M.B."/>
        </authorList>
    </citation>
    <scope>NUCLEOTIDE SEQUENCE [LARGE SCALE GENOMIC DNA]</scope>
</reference>
<proteinExistence type="predicted"/>
<organism evidence="1 2">
    <name type="scientific">Candidatus Lumbricidiphila eiseniae</name>
    <dbReference type="NCBI Taxonomy" id="1969409"/>
    <lineage>
        <taxon>Bacteria</taxon>
        <taxon>Bacillati</taxon>
        <taxon>Actinomycetota</taxon>
        <taxon>Actinomycetes</taxon>
        <taxon>Micrococcales</taxon>
        <taxon>Microbacteriaceae</taxon>
        <taxon>Candidatus Lumbricidiphila</taxon>
    </lineage>
</organism>